<comment type="caution">
    <text evidence="1">The sequence shown here is derived from an EMBL/GenBank/DDBJ whole genome shotgun (WGS) entry which is preliminary data.</text>
</comment>
<protein>
    <submittedName>
        <fullName evidence="1">Uncharacterized protein</fullName>
    </submittedName>
</protein>
<evidence type="ECO:0000313" key="1">
    <source>
        <dbReference type="EMBL" id="ROI09118.1"/>
    </source>
</evidence>
<name>A0A3N0WVL3_9FLAO</name>
<organism evidence="1 2">
    <name type="scientific">Kaistella daneshvariae</name>
    <dbReference type="NCBI Taxonomy" id="2487074"/>
    <lineage>
        <taxon>Bacteria</taxon>
        <taxon>Pseudomonadati</taxon>
        <taxon>Bacteroidota</taxon>
        <taxon>Flavobacteriia</taxon>
        <taxon>Flavobacteriales</taxon>
        <taxon>Weeksellaceae</taxon>
        <taxon>Chryseobacterium group</taxon>
        <taxon>Kaistella</taxon>
    </lineage>
</organism>
<reference evidence="2" key="1">
    <citation type="submission" date="2018-11" db="EMBL/GenBank/DDBJ databases">
        <title>Proposal to divide the Flavobacteriaceae and reorganize its genera based on Amino Acid Identity values calculated from whole genome sequences.</title>
        <authorList>
            <person name="Nicholson A.C."/>
            <person name="Gulvik C.A."/>
            <person name="Whitney A.M."/>
            <person name="Humrighouse B.W."/>
            <person name="Bell M."/>
            <person name="Holmens B."/>
            <person name="Steigerwalt A."/>
            <person name="Villarma A."/>
            <person name="Sheth M."/>
            <person name="Batra D."/>
            <person name="Pryor J."/>
            <person name="Bernardet J.-F."/>
            <person name="Hugo C."/>
            <person name="Kampfer P."/>
            <person name="Newman J."/>
            <person name="Mcquiston J.R."/>
        </authorList>
    </citation>
    <scope>NUCLEOTIDE SEQUENCE [LARGE SCALE GENOMIC DNA]</scope>
    <source>
        <strain evidence="2">H3056</strain>
    </source>
</reference>
<proteinExistence type="predicted"/>
<accession>A0A3N0WVL3</accession>
<evidence type="ECO:0000313" key="2">
    <source>
        <dbReference type="Proteomes" id="UP000270224"/>
    </source>
</evidence>
<dbReference type="AlphaFoldDB" id="A0A3N0WVL3"/>
<gene>
    <name evidence="1" type="ORF">EGI11_06825</name>
</gene>
<dbReference type="Proteomes" id="UP000270224">
    <property type="component" value="Unassembled WGS sequence"/>
</dbReference>
<sequence>MQKINCKLKTGKLAQKQAKKNRHNSNLVKVQNLDKVFSTFPLQLCKLLRLRNSARARFFQL</sequence>
<dbReference type="EMBL" id="RJUG01000003">
    <property type="protein sequence ID" value="ROI09118.1"/>
    <property type="molecule type" value="Genomic_DNA"/>
</dbReference>